<dbReference type="GO" id="GO:0005096">
    <property type="term" value="F:GTPase activator activity"/>
    <property type="evidence" value="ECO:0007669"/>
    <property type="project" value="UniProtKB-KW"/>
</dbReference>
<keyword evidence="9" id="KW-1185">Reference proteome</keyword>
<dbReference type="PANTHER" id="PTHR45686:SF4">
    <property type="entry name" value="ADP-RIBOSYLATION FACTOR GTPASE ACTIVATING PROTEIN 3, ISOFORM H"/>
    <property type="match status" value="1"/>
</dbReference>
<dbReference type="PRINTS" id="PR00405">
    <property type="entry name" value="REVINTRACTNG"/>
</dbReference>
<evidence type="ECO:0000313" key="8">
    <source>
        <dbReference type="EMBL" id="KFD58817.1"/>
    </source>
</evidence>
<sequence length="606" mass="66518">MADDRVPSDEIAAIFKKLLSFQGNKACFDCGVKNPTWASITYGVFICIDCSAVHRSLGVHMSFVRSTQLDVNWTWIQIRAMQVGGNSSAQQFFTQHGCTATDASQKYSSRAARLYREKLLSMATAAQKMPFRCFTTYCGSVSYAEWHFQPHLSSHYAGQISPKDSEKDIDFFAEHESAFFEPKQTTAVSEGGFFHAQDATPESEKSQIPSSGQQEREMTTTAAPKAAVSKRTGGVRDFFTVRNQFSLLANWQFGAKKLGAQKVQVDFSEIEKQAEAIEKMEKTIPSLHFNGSKKHQKGKGQIDGAGGGGVAFSERFALRTTDGGTADGTGKGAAALHAQTIISDPKKGAQVERLGMGFGQGRAQNVLKPFSRCYCCINLKQAATNIEGTCWAKHCVKKDLFRRNVSHSVTTEMTAITQEGDTKRISDKNTTDYQILTDWEMLPKKLSGMSTREAIDQYFTAVSRDKTLKDSESDKVDSRRSQWVRSDAASKVQEETTSDEARLKFGSAKAISSDQFFGHSDSKTEVCGSNLSRFQGSSAISSSEFFNEPTSRSMGRGASSYSMPSVQLPDMTDIKDSVRQGVAKVAGKLSALSTNISSYISESYGR</sequence>
<keyword evidence="3 5" id="KW-0863">Zinc-finger</keyword>
<evidence type="ECO:0000256" key="1">
    <source>
        <dbReference type="ARBA" id="ARBA00022468"/>
    </source>
</evidence>
<feature type="region of interest" description="Disordered" evidence="6">
    <location>
        <begin position="469"/>
        <end position="497"/>
    </location>
</feature>
<dbReference type="InterPro" id="IPR001164">
    <property type="entry name" value="ArfGAP_dom"/>
</dbReference>
<organism evidence="8 9">
    <name type="scientific">Trichuris suis</name>
    <name type="common">pig whipworm</name>
    <dbReference type="NCBI Taxonomy" id="68888"/>
    <lineage>
        <taxon>Eukaryota</taxon>
        <taxon>Metazoa</taxon>
        <taxon>Ecdysozoa</taxon>
        <taxon>Nematoda</taxon>
        <taxon>Enoplea</taxon>
        <taxon>Dorylaimia</taxon>
        <taxon>Trichinellida</taxon>
        <taxon>Trichuridae</taxon>
        <taxon>Trichuris</taxon>
    </lineage>
</organism>
<dbReference type="EMBL" id="KL363183">
    <property type="protein sequence ID" value="KFD58817.1"/>
    <property type="molecule type" value="Genomic_DNA"/>
</dbReference>
<dbReference type="FunFam" id="1.10.220.150:FF:000004">
    <property type="entry name" value="Putative ADP-ribosylation factor GTPase-activating protein 2"/>
    <property type="match status" value="1"/>
</dbReference>
<keyword evidence="2" id="KW-0479">Metal-binding</keyword>
<feature type="region of interest" description="Disordered" evidence="6">
    <location>
        <begin position="196"/>
        <end position="227"/>
    </location>
</feature>
<dbReference type="SUPFAM" id="SSF57863">
    <property type="entry name" value="ArfGap/RecO-like zinc finger"/>
    <property type="match status" value="1"/>
</dbReference>
<evidence type="ECO:0000256" key="4">
    <source>
        <dbReference type="ARBA" id="ARBA00022833"/>
    </source>
</evidence>
<gene>
    <name evidence="8" type="ORF">M513_00510</name>
</gene>
<dbReference type="Pfam" id="PF01412">
    <property type="entry name" value="ArfGap"/>
    <property type="match status" value="1"/>
</dbReference>
<dbReference type="GO" id="GO:0048205">
    <property type="term" value="P:COPI coating of Golgi vesicle"/>
    <property type="evidence" value="ECO:0007669"/>
    <property type="project" value="TreeGrafter"/>
</dbReference>
<keyword evidence="4" id="KW-0862">Zinc</keyword>
<keyword evidence="1" id="KW-0343">GTPase activation</keyword>
<dbReference type="PANTHER" id="PTHR45686">
    <property type="entry name" value="ADP-RIBOSYLATION FACTOR GTPASE ACTIVATING PROTEIN 3, ISOFORM H-RELATED"/>
    <property type="match status" value="1"/>
</dbReference>
<evidence type="ECO:0000259" key="7">
    <source>
        <dbReference type="PROSITE" id="PS50115"/>
    </source>
</evidence>
<evidence type="ECO:0000256" key="5">
    <source>
        <dbReference type="PROSITE-ProRule" id="PRU00288"/>
    </source>
</evidence>
<dbReference type="SMART" id="SM00105">
    <property type="entry name" value="ArfGap"/>
    <property type="match status" value="1"/>
</dbReference>
<dbReference type="Proteomes" id="UP000030764">
    <property type="component" value="Unassembled WGS sequence"/>
</dbReference>
<evidence type="ECO:0000256" key="6">
    <source>
        <dbReference type="SAM" id="MobiDB-lite"/>
    </source>
</evidence>
<feature type="compositionally biased region" description="Basic and acidic residues" evidence="6">
    <location>
        <begin position="469"/>
        <end position="480"/>
    </location>
</feature>
<evidence type="ECO:0000256" key="3">
    <source>
        <dbReference type="ARBA" id="ARBA00022771"/>
    </source>
</evidence>
<dbReference type="Gene3D" id="1.10.220.150">
    <property type="entry name" value="Arf GTPase activating protein"/>
    <property type="match status" value="1"/>
</dbReference>
<evidence type="ECO:0000256" key="2">
    <source>
        <dbReference type="ARBA" id="ARBA00022723"/>
    </source>
</evidence>
<accession>A0A085MNM1</accession>
<name>A0A085MNM1_9BILA</name>
<proteinExistence type="predicted"/>
<dbReference type="GO" id="GO:0000139">
    <property type="term" value="C:Golgi membrane"/>
    <property type="evidence" value="ECO:0007669"/>
    <property type="project" value="GOC"/>
</dbReference>
<protein>
    <recommendedName>
        <fullName evidence="7">Arf-GAP domain-containing protein</fullName>
    </recommendedName>
</protein>
<feature type="region of interest" description="Disordered" evidence="6">
    <location>
        <begin position="545"/>
        <end position="564"/>
    </location>
</feature>
<evidence type="ECO:0000313" key="9">
    <source>
        <dbReference type="Proteomes" id="UP000030764"/>
    </source>
</evidence>
<feature type="domain" description="Arf-GAP" evidence="7">
    <location>
        <begin position="12"/>
        <end position="128"/>
    </location>
</feature>
<dbReference type="InterPro" id="IPR038508">
    <property type="entry name" value="ArfGAP_dom_sf"/>
</dbReference>
<reference evidence="8 9" key="1">
    <citation type="journal article" date="2014" name="Nat. Genet.">
        <title>Genome and transcriptome of the porcine whipworm Trichuris suis.</title>
        <authorList>
            <person name="Jex A.R."/>
            <person name="Nejsum P."/>
            <person name="Schwarz E.M."/>
            <person name="Hu L."/>
            <person name="Young N.D."/>
            <person name="Hall R.S."/>
            <person name="Korhonen P.K."/>
            <person name="Liao S."/>
            <person name="Thamsborg S."/>
            <person name="Xia J."/>
            <person name="Xu P."/>
            <person name="Wang S."/>
            <person name="Scheerlinck J.P."/>
            <person name="Hofmann A."/>
            <person name="Sternberg P.W."/>
            <person name="Wang J."/>
            <person name="Gasser R.B."/>
        </authorList>
    </citation>
    <scope>NUCLEOTIDE SEQUENCE [LARGE SCALE GENOMIC DNA]</scope>
    <source>
        <strain evidence="8">DCEP-RM93M</strain>
    </source>
</reference>
<dbReference type="InterPro" id="IPR037278">
    <property type="entry name" value="ARFGAP/RecO"/>
</dbReference>
<dbReference type="PROSITE" id="PS50115">
    <property type="entry name" value="ARFGAP"/>
    <property type="match status" value="1"/>
</dbReference>
<dbReference type="AlphaFoldDB" id="A0A085MNM1"/>
<dbReference type="GO" id="GO:0008270">
    <property type="term" value="F:zinc ion binding"/>
    <property type="evidence" value="ECO:0007669"/>
    <property type="project" value="UniProtKB-KW"/>
</dbReference>
<dbReference type="CDD" id="cd08831">
    <property type="entry name" value="ArfGap_ArfGap2_3_like"/>
    <property type="match status" value="1"/>
</dbReference>